<dbReference type="GO" id="GO:0015271">
    <property type="term" value="F:outward rectifier potassium channel activity"/>
    <property type="evidence" value="ECO:0007669"/>
    <property type="project" value="TreeGrafter"/>
</dbReference>
<evidence type="ECO:0000259" key="10">
    <source>
        <dbReference type="Pfam" id="PF07885"/>
    </source>
</evidence>
<evidence type="ECO:0000256" key="3">
    <source>
        <dbReference type="ARBA" id="ARBA00022692"/>
    </source>
</evidence>
<dbReference type="GeneID" id="136810922"/>
<dbReference type="EnsemblMetazoa" id="CLYHEMT003897.1">
    <property type="protein sequence ID" value="CLYHEMP003897.1"/>
    <property type="gene ID" value="CLYHEMG003897"/>
</dbReference>
<feature type="transmembrane region" description="Helical" evidence="9">
    <location>
        <begin position="253"/>
        <end position="276"/>
    </location>
</feature>
<name>A0A7M5USL3_9CNID</name>
<keyword evidence="3 8" id="KW-0812">Transmembrane</keyword>
<evidence type="ECO:0000313" key="11">
    <source>
        <dbReference type="EnsemblMetazoa" id="CLYHEMP003897.1"/>
    </source>
</evidence>
<evidence type="ECO:0000256" key="8">
    <source>
        <dbReference type="RuleBase" id="RU003857"/>
    </source>
</evidence>
<keyword evidence="12" id="KW-1185">Reference proteome</keyword>
<sequence>MMMIEKVDKAKYHFKKEIANNVRRFLIQLIFLGILIFTSTTIFFFVEECYFHVPQPPTSYNQMCNQLCQNTKIINETQSNNTEIVNLFGNVTKFCVQAKCNLEEHVSQRNCKLGPKNVFKWWGFVVTTIFTIGYGRTVAKSTLGRALTIVMAIIGIPMASANVLFCGKAINNTIKYLIVCFENACLKRQKIVWLKRKVAAVQIYLTISTILLHSVFYKMTTLQESSFFEIIYYVCVTMLTIGFGDVYPDTTYLYQLSMVQLVIFTSLDVAFFYWTFSLLGSIIDFIRSLETDLGTKENKKDIDGNDSYVEQIDNSIIS</sequence>
<feature type="transmembrane region" description="Helical" evidence="9">
    <location>
        <begin position="146"/>
        <end position="165"/>
    </location>
</feature>
<organism evidence="11 12">
    <name type="scientific">Clytia hemisphaerica</name>
    <dbReference type="NCBI Taxonomy" id="252671"/>
    <lineage>
        <taxon>Eukaryota</taxon>
        <taxon>Metazoa</taxon>
        <taxon>Cnidaria</taxon>
        <taxon>Hydrozoa</taxon>
        <taxon>Hydroidolina</taxon>
        <taxon>Leptothecata</taxon>
        <taxon>Obeliida</taxon>
        <taxon>Clytiidae</taxon>
        <taxon>Clytia</taxon>
    </lineage>
</organism>
<evidence type="ECO:0000256" key="2">
    <source>
        <dbReference type="ARBA" id="ARBA00022448"/>
    </source>
</evidence>
<dbReference type="PANTHER" id="PTHR11003:SF345">
    <property type="entry name" value="TWIK FAMILY OF POTASSIUM CHANNELS PROTEIN 18"/>
    <property type="match status" value="1"/>
</dbReference>
<comment type="similarity">
    <text evidence="8">Belongs to the two pore domain potassium channel (TC 1.A.1.8) family.</text>
</comment>
<feature type="transmembrane region" description="Helical" evidence="9">
    <location>
        <begin position="230"/>
        <end position="247"/>
    </location>
</feature>
<reference evidence="11" key="1">
    <citation type="submission" date="2021-01" db="UniProtKB">
        <authorList>
            <consortium name="EnsemblMetazoa"/>
        </authorList>
    </citation>
    <scope>IDENTIFICATION</scope>
</reference>
<evidence type="ECO:0000256" key="7">
    <source>
        <dbReference type="ARBA" id="ARBA00023303"/>
    </source>
</evidence>
<feature type="domain" description="Potassium channel" evidence="10">
    <location>
        <begin position="124"/>
        <end position="168"/>
    </location>
</feature>
<accession>A0A7M5USL3</accession>
<dbReference type="GO" id="GO:0022841">
    <property type="term" value="F:potassium ion leak channel activity"/>
    <property type="evidence" value="ECO:0007669"/>
    <property type="project" value="TreeGrafter"/>
</dbReference>
<dbReference type="Proteomes" id="UP000594262">
    <property type="component" value="Unplaced"/>
</dbReference>
<dbReference type="PRINTS" id="PR01333">
    <property type="entry name" value="2POREKCHANEL"/>
</dbReference>
<feature type="domain" description="Potassium channel" evidence="10">
    <location>
        <begin position="207"/>
        <end position="282"/>
    </location>
</feature>
<keyword evidence="2 8" id="KW-0813">Transport</keyword>
<keyword evidence="6 9" id="KW-0472">Membrane</keyword>
<evidence type="ECO:0000313" key="12">
    <source>
        <dbReference type="Proteomes" id="UP000594262"/>
    </source>
</evidence>
<evidence type="ECO:0000256" key="4">
    <source>
        <dbReference type="ARBA" id="ARBA00022989"/>
    </source>
</evidence>
<feature type="transmembrane region" description="Helical" evidence="9">
    <location>
        <begin position="25"/>
        <end position="46"/>
    </location>
</feature>
<evidence type="ECO:0000256" key="1">
    <source>
        <dbReference type="ARBA" id="ARBA00004141"/>
    </source>
</evidence>
<protein>
    <recommendedName>
        <fullName evidence="10">Potassium channel domain-containing protein</fullName>
    </recommendedName>
</protein>
<comment type="subcellular location">
    <subcellularLocation>
        <location evidence="1">Membrane</location>
        <topology evidence="1">Multi-pass membrane protein</topology>
    </subcellularLocation>
</comment>
<dbReference type="InterPro" id="IPR003280">
    <property type="entry name" value="2pore_dom_K_chnl"/>
</dbReference>
<feature type="transmembrane region" description="Helical" evidence="9">
    <location>
        <begin position="199"/>
        <end position="218"/>
    </location>
</feature>
<keyword evidence="7 8" id="KW-0407">Ion channel</keyword>
<keyword evidence="4 9" id="KW-1133">Transmembrane helix</keyword>
<dbReference type="GO" id="GO:0005886">
    <property type="term" value="C:plasma membrane"/>
    <property type="evidence" value="ECO:0007669"/>
    <property type="project" value="TreeGrafter"/>
</dbReference>
<feature type="transmembrane region" description="Helical" evidence="9">
    <location>
        <begin position="121"/>
        <end position="139"/>
    </location>
</feature>
<evidence type="ECO:0000256" key="6">
    <source>
        <dbReference type="ARBA" id="ARBA00023136"/>
    </source>
</evidence>
<keyword evidence="5 8" id="KW-0406">Ion transport</keyword>
<proteinExistence type="inferred from homology"/>
<dbReference type="GO" id="GO:0030322">
    <property type="term" value="P:stabilization of membrane potential"/>
    <property type="evidence" value="ECO:0007669"/>
    <property type="project" value="TreeGrafter"/>
</dbReference>
<dbReference type="Gene3D" id="1.10.287.70">
    <property type="match status" value="1"/>
</dbReference>
<dbReference type="InterPro" id="IPR013099">
    <property type="entry name" value="K_chnl_dom"/>
</dbReference>
<dbReference type="AlphaFoldDB" id="A0A7M5USL3"/>
<dbReference type="RefSeq" id="XP_066923609.1">
    <property type="nucleotide sequence ID" value="XM_067067508.1"/>
</dbReference>
<dbReference type="SUPFAM" id="SSF81324">
    <property type="entry name" value="Voltage-gated potassium channels"/>
    <property type="match status" value="2"/>
</dbReference>
<evidence type="ECO:0000256" key="9">
    <source>
        <dbReference type="SAM" id="Phobius"/>
    </source>
</evidence>
<dbReference type="Pfam" id="PF07885">
    <property type="entry name" value="Ion_trans_2"/>
    <property type="match status" value="2"/>
</dbReference>
<dbReference type="PANTHER" id="PTHR11003">
    <property type="entry name" value="POTASSIUM CHANNEL, SUBFAMILY K"/>
    <property type="match status" value="1"/>
</dbReference>
<evidence type="ECO:0000256" key="5">
    <source>
        <dbReference type="ARBA" id="ARBA00023065"/>
    </source>
</evidence>
<dbReference type="OrthoDB" id="5970010at2759"/>